<dbReference type="Proteomes" id="UP001066276">
    <property type="component" value="Chromosome 6"/>
</dbReference>
<gene>
    <name evidence="1" type="ORF">NDU88_008068</name>
</gene>
<organism evidence="1 2">
    <name type="scientific">Pleurodeles waltl</name>
    <name type="common">Iberian ribbed newt</name>
    <dbReference type="NCBI Taxonomy" id="8319"/>
    <lineage>
        <taxon>Eukaryota</taxon>
        <taxon>Metazoa</taxon>
        <taxon>Chordata</taxon>
        <taxon>Craniata</taxon>
        <taxon>Vertebrata</taxon>
        <taxon>Euteleostomi</taxon>
        <taxon>Amphibia</taxon>
        <taxon>Batrachia</taxon>
        <taxon>Caudata</taxon>
        <taxon>Salamandroidea</taxon>
        <taxon>Salamandridae</taxon>
        <taxon>Pleurodelinae</taxon>
        <taxon>Pleurodeles</taxon>
    </lineage>
</organism>
<keyword evidence="2" id="KW-1185">Reference proteome</keyword>
<name>A0AAV7QTL9_PLEWA</name>
<evidence type="ECO:0000313" key="1">
    <source>
        <dbReference type="EMBL" id="KAJ1141740.1"/>
    </source>
</evidence>
<comment type="caution">
    <text evidence="1">The sequence shown here is derived from an EMBL/GenBank/DDBJ whole genome shotgun (WGS) entry which is preliminary data.</text>
</comment>
<accession>A0AAV7QTL9</accession>
<reference evidence="1" key="1">
    <citation type="journal article" date="2022" name="bioRxiv">
        <title>Sequencing and chromosome-scale assembly of the giantPleurodeles waltlgenome.</title>
        <authorList>
            <person name="Brown T."/>
            <person name="Elewa A."/>
            <person name="Iarovenko S."/>
            <person name="Subramanian E."/>
            <person name="Araus A.J."/>
            <person name="Petzold A."/>
            <person name="Susuki M."/>
            <person name="Suzuki K.-i.T."/>
            <person name="Hayashi T."/>
            <person name="Toyoda A."/>
            <person name="Oliveira C."/>
            <person name="Osipova E."/>
            <person name="Leigh N.D."/>
            <person name="Simon A."/>
            <person name="Yun M.H."/>
        </authorList>
    </citation>
    <scope>NUCLEOTIDE SEQUENCE</scope>
    <source>
        <strain evidence="1">20211129_DDA</strain>
        <tissue evidence="1">Liver</tissue>
    </source>
</reference>
<dbReference type="AlphaFoldDB" id="A0AAV7QTL9"/>
<dbReference type="EMBL" id="JANPWB010000010">
    <property type="protein sequence ID" value="KAJ1141740.1"/>
    <property type="molecule type" value="Genomic_DNA"/>
</dbReference>
<sequence length="75" mass="8306">MEGRVTGAAVEEHARLTPSLISQHQYRGACHLGSSCDYARTLSQKSAPHLVAQQYFSGIRFNDAPNFFRVHSEAT</sequence>
<protein>
    <submittedName>
        <fullName evidence="1">Uncharacterized protein</fullName>
    </submittedName>
</protein>
<evidence type="ECO:0000313" key="2">
    <source>
        <dbReference type="Proteomes" id="UP001066276"/>
    </source>
</evidence>
<proteinExistence type="predicted"/>